<dbReference type="PANTHER" id="PTHR34701">
    <property type="entry name" value="TRANSCRIPTIONAL REGULATOR MRAZ"/>
    <property type="match status" value="1"/>
</dbReference>
<evidence type="ECO:0000256" key="4">
    <source>
        <dbReference type="ARBA" id="ARBA00023015"/>
    </source>
</evidence>
<name>A0A3P5XS87_9RHOB</name>
<dbReference type="EMBL" id="UXAW01000108">
    <property type="protein sequence ID" value="VDC33235.1"/>
    <property type="molecule type" value="Genomic_DNA"/>
</dbReference>
<keyword evidence="6 7" id="KW-0804">Transcription</keyword>
<feature type="domain" description="SpoVT-AbrB" evidence="8">
    <location>
        <begin position="91"/>
        <end position="136"/>
    </location>
</feature>
<keyword evidence="5 7" id="KW-0238">DNA-binding</keyword>
<keyword evidence="3" id="KW-0677">Repeat</keyword>
<reference evidence="9 10" key="1">
    <citation type="submission" date="2018-11" db="EMBL/GenBank/DDBJ databases">
        <authorList>
            <person name="Criscuolo A."/>
        </authorList>
    </citation>
    <scope>NUCLEOTIDE SEQUENCE [LARGE SCALE GENOMIC DNA]</scope>
    <source>
        <strain evidence="9">ACIP111625</strain>
    </source>
</reference>
<dbReference type="CDD" id="cd16320">
    <property type="entry name" value="MraZ_N"/>
    <property type="match status" value="1"/>
</dbReference>
<dbReference type="InterPro" id="IPR003444">
    <property type="entry name" value="MraZ"/>
</dbReference>
<dbReference type="NCBIfam" id="NF001476">
    <property type="entry name" value="PRK00326.2-2"/>
    <property type="match status" value="1"/>
</dbReference>
<evidence type="ECO:0000313" key="10">
    <source>
        <dbReference type="Proteomes" id="UP000277498"/>
    </source>
</evidence>
<evidence type="ECO:0000256" key="1">
    <source>
        <dbReference type="ARBA" id="ARBA00013860"/>
    </source>
</evidence>
<dbReference type="GO" id="GO:0005737">
    <property type="term" value="C:cytoplasm"/>
    <property type="evidence" value="ECO:0007669"/>
    <property type="project" value="UniProtKB-UniRule"/>
</dbReference>
<comment type="subunit">
    <text evidence="7">Forms oligomers.</text>
</comment>
<accession>A0A3P5XS87</accession>
<evidence type="ECO:0000256" key="6">
    <source>
        <dbReference type="ARBA" id="ARBA00023163"/>
    </source>
</evidence>
<evidence type="ECO:0000256" key="3">
    <source>
        <dbReference type="ARBA" id="ARBA00022737"/>
    </source>
</evidence>
<keyword evidence="10" id="KW-1185">Reference proteome</keyword>
<dbReference type="Gene3D" id="3.40.1550.20">
    <property type="entry name" value="Transcriptional regulator MraZ domain"/>
    <property type="match status" value="1"/>
</dbReference>
<dbReference type="InterPro" id="IPR038619">
    <property type="entry name" value="MraZ_sf"/>
</dbReference>
<evidence type="ECO:0000259" key="8">
    <source>
        <dbReference type="PROSITE" id="PS51740"/>
    </source>
</evidence>
<dbReference type="Proteomes" id="UP000277498">
    <property type="component" value="Unassembled WGS sequence"/>
</dbReference>
<gene>
    <name evidence="7" type="primary">mraZ</name>
    <name evidence="9" type="ORF">XINFAN_03718</name>
</gene>
<evidence type="ECO:0000256" key="2">
    <source>
        <dbReference type="ARBA" id="ARBA00022490"/>
    </source>
</evidence>
<dbReference type="AlphaFoldDB" id="A0A3P5XS87"/>
<keyword evidence="9" id="KW-0131">Cell cycle</keyword>
<dbReference type="InterPro" id="IPR037914">
    <property type="entry name" value="SpoVT-AbrB_sf"/>
</dbReference>
<dbReference type="SUPFAM" id="SSF89447">
    <property type="entry name" value="AbrB/MazE/MraZ-like"/>
    <property type="match status" value="1"/>
</dbReference>
<dbReference type="PANTHER" id="PTHR34701:SF1">
    <property type="entry name" value="TRANSCRIPTIONAL REGULATOR MRAZ"/>
    <property type="match status" value="1"/>
</dbReference>
<dbReference type="Pfam" id="PF02381">
    <property type="entry name" value="MraZ"/>
    <property type="match status" value="1"/>
</dbReference>
<evidence type="ECO:0000256" key="7">
    <source>
        <dbReference type="HAMAP-Rule" id="MF_01008"/>
    </source>
</evidence>
<dbReference type="InterPro" id="IPR020603">
    <property type="entry name" value="MraZ_dom"/>
</dbReference>
<protein>
    <recommendedName>
        <fullName evidence="1 7">Transcriptional regulator MraZ</fullName>
    </recommendedName>
</protein>
<comment type="similarity">
    <text evidence="7">Belongs to the MraZ family.</text>
</comment>
<sequence>MAEAFRGEFCQKVDAKARVSIPAPFRRVLEAGDGGPGSSRPRVVMVYGGGARQFVECYSVAQMAELEERIRKIAPGTPQRKALERNYITLSQTVEVDDDGRIVLPAKVREKIGMSEAGEAVFAGALDTFQIWRAEAYDAEMAAQEEIDLDLPEGADLLSLLPHDGA</sequence>
<dbReference type="GO" id="GO:0000976">
    <property type="term" value="F:transcription cis-regulatory region binding"/>
    <property type="evidence" value="ECO:0007669"/>
    <property type="project" value="TreeGrafter"/>
</dbReference>
<comment type="subcellular location">
    <subcellularLocation>
        <location evidence="7">Cytoplasm</location>
        <location evidence="7">Nucleoid</location>
    </subcellularLocation>
</comment>
<dbReference type="GO" id="GO:0051301">
    <property type="term" value="P:cell division"/>
    <property type="evidence" value="ECO:0007669"/>
    <property type="project" value="UniProtKB-KW"/>
</dbReference>
<evidence type="ECO:0000256" key="5">
    <source>
        <dbReference type="ARBA" id="ARBA00023125"/>
    </source>
</evidence>
<dbReference type="GO" id="GO:0009295">
    <property type="term" value="C:nucleoid"/>
    <property type="evidence" value="ECO:0007669"/>
    <property type="project" value="UniProtKB-SubCell"/>
</dbReference>
<keyword evidence="2 7" id="KW-0963">Cytoplasm</keyword>
<dbReference type="GO" id="GO:0003700">
    <property type="term" value="F:DNA-binding transcription factor activity"/>
    <property type="evidence" value="ECO:0007669"/>
    <property type="project" value="UniProtKB-UniRule"/>
</dbReference>
<dbReference type="GO" id="GO:2000143">
    <property type="term" value="P:negative regulation of DNA-templated transcription initiation"/>
    <property type="evidence" value="ECO:0007669"/>
    <property type="project" value="TreeGrafter"/>
</dbReference>
<proteinExistence type="inferred from homology"/>
<dbReference type="HAMAP" id="MF_01008">
    <property type="entry name" value="MraZ"/>
    <property type="match status" value="1"/>
</dbReference>
<dbReference type="InterPro" id="IPR035642">
    <property type="entry name" value="MraZ_N"/>
</dbReference>
<dbReference type="InterPro" id="IPR007159">
    <property type="entry name" value="SpoVT-AbrB_dom"/>
</dbReference>
<keyword evidence="4 7" id="KW-0805">Transcription regulation</keyword>
<organism evidence="9 10">
    <name type="scientific">Pseudogemmobacter humi</name>
    <dbReference type="NCBI Taxonomy" id="2483812"/>
    <lineage>
        <taxon>Bacteria</taxon>
        <taxon>Pseudomonadati</taxon>
        <taxon>Pseudomonadota</taxon>
        <taxon>Alphaproteobacteria</taxon>
        <taxon>Rhodobacterales</taxon>
        <taxon>Paracoccaceae</taxon>
        <taxon>Pseudogemmobacter</taxon>
    </lineage>
</organism>
<evidence type="ECO:0000313" key="9">
    <source>
        <dbReference type="EMBL" id="VDC33235.1"/>
    </source>
</evidence>
<dbReference type="RefSeq" id="WP_124088402.1">
    <property type="nucleotide sequence ID" value="NZ_UXAW01000108.1"/>
</dbReference>
<dbReference type="PROSITE" id="PS51740">
    <property type="entry name" value="SPOVT_ABRB"/>
    <property type="match status" value="1"/>
</dbReference>
<keyword evidence="9" id="KW-0132">Cell division</keyword>
<dbReference type="OrthoDB" id="9807753at2"/>